<accession>A0AAE0G2B3</accession>
<feature type="non-terminal residue" evidence="3">
    <location>
        <position position="1"/>
    </location>
</feature>
<evidence type="ECO:0000259" key="2">
    <source>
        <dbReference type="Pfam" id="PF00005"/>
    </source>
</evidence>
<evidence type="ECO:0000313" key="3">
    <source>
        <dbReference type="EMBL" id="KAK3270038.1"/>
    </source>
</evidence>
<gene>
    <name evidence="3" type="ORF">CYMTET_21547</name>
</gene>
<dbReference type="EMBL" id="LGRX02010595">
    <property type="protein sequence ID" value="KAK3270038.1"/>
    <property type="molecule type" value="Genomic_DNA"/>
</dbReference>
<dbReference type="SUPFAM" id="SSF52540">
    <property type="entry name" value="P-loop containing nucleoside triphosphate hydrolases"/>
    <property type="match status" value="1"/>
</dbReference>
<protein>
    <submittedName>
        <fullName evidence="3">ABC transporter F protein</fullName>
    </submittedName>
</protein>
<reference evidence="3 4" key="1">
    <citation type="journal article" date="2015" name="Genome Biol. Evol.">
        <title>Comparative Genomics of a Bacterivorous Green Alga Reveals Evolutionary Causalities and Consequences of Phago-Mixotrophic Mode of Nutrition.</title>
        <authorList>
            <person name="Burns J.A."/>
            <person name="Paasch A."/>
            <person name="Narechania A."/>
            <person name="Kim E."/>
        </authorList>
    </citation>
    <scope>NUCLEOTIDE SEQUENCE [LARGE SCALE GENOMIC DNA]</scope>
    <source>
        <strain evidence="3 4">PLY_AMNH</strain>
    </source>
</reference>
<dbReference type="InterPro" id="IPR003439">
    <property type="entry name" value="ABC_transporter-like_ATP-bd"/>
</dbReference>
<feature type="compositionally biased region" description="Basic residues" evidence="1">
    <location>
        <begin position="157"/>
        <end position="168"/>
    </location>
</feature>
<evidence type="ECO:0000256" key="1">
    <source>
        <dbReference type="SAM" id="MobiDB-lite"/>
    </source>
</evidence>
<dbReference type="Proteomes" id="UP001190700">
    <property type="component" value="Unassembled WGS sequence"/>
</dbReference>
<keyword evidence="4" id="KW-1185">Reference proteome</keyword>
<dbReference type="Gene3D" id="3.40.50.300">
    <property type="entry name" value="P-loop containing nucleotide triphosphate hydrolases"/>
    <property type="match status" value="1"/>
</dbReference>
<dbReference type="CDD" id="cd03221">
    <property type="entry name" value="ABCF_EF-3"/>
    <property type="match status" value="1"/>
</dbReference>
<dbReference type="PANTHER" id="PTHR42855:SF1">
    <property type="entry name" value="ABC TRANSPORTER DOMAIN-CONTAINING PROTEIN"/>
    <property type="match status" value="1"/>
</dbReference>
<dbReference type="GO" id="GO:0016887">
    <property type="term" value="F:ATP hydrolysis activity"/>
    <property type="evidence" value="ECO:0007669"/>
    <property type="project" value="InterPro"/>
</dbReference>
<sequence length="168" mass="18954">ALLGRFNFKKEQVHKKVSFLSGGEKARLALAKFMVTPATLLVLDEPTNHLDITSKEMLEEALKNFQGTVITISHDRYFLKQIATRVIEISDGQFEAYSGDYEYYLEKNEAAAEVDEKLKAQEKEVANSNIKAKSKISKAEKLRAKKEKAKAFSAKKGGQKAKNAKRWN</sequence>
<dbReference type="Pfam" id="PF00005">
    <property type="entry name" value="ABC_tran"/>
    <property type="match status" value="1"/>
</dbReference>
<evidence type="ECO:0000313" key="4">
    <source>
        <dbReference type="Proteomes" id="UP001190700"/>
    </source>
</evidence>
<organism evidence="3 4">
    <name type="scientific">Cymbomonas tetramitiformis</name>
    <dbReference type="NCBI Taxonomy" id="36881"/>
    <lineage>
        <taxon>Eukaryota</taxon>
        <taxon>Viridiplantae</taxon>
        <taxon>Chlorophyta</taxon>
        <taxon>Pyramimonadophyceae</taxon>
        <taxon>Pyramimonadales</taxon>
        <taxon>Pyramimonadaceae</taxon>
        <taxon>Cymbomonas</taxon>
    </lineage>
</organism>
<name>A0AAE0G2B3_9CHLO</name>
<feature type="region of interest" description="Disordered" evidence="1">
    <location>
        <begin position="124"/>
        <end position="168"/>
    </location>
</feature>
<dbReference type="GO" id="GO:0005524">
    <property type="term" value="F:ATP binding"/>
    <property type="evidence" value="ECO:0007669"/>
    <property type="project" value="InterPro"/>
</dbReference>
<dbReference type="InterPro" id="IPR027417">
    <property type="entry name" value="P-loop_NTPase"/>
</dbReference>
<dbReference type="PANTHER" id="PTHR42855">
    <property type="entry name" value="ABC TRANSPORTER ATP-BINDING SUBUNIT"/>
    <property type="match status" value="1"/>
</dbReference>
<proteinExistence type="predicted"/>
<dbReference type="InterPro" id="IPR051309">
    <property type="entry name" value="ABCF_ATPase"/>
</dbReference>
<dbReference type="AlphaFoldDB" id="A0AAE0G2B3"/>
<comment type="caution">
    <text evidence="3">The sequence shown here is derived from an EMBL/GenBank/DDBJ whole genome shotgun (WGS) entry which is preliminary data.</text>
</comment>
<feature type="domain" description="ABC transporter" evidence="2">
    <location>
        <begin position="3"/>
        <end position="48"/>
    </location>
</feature>